<sequence length="37" mass="4218">MSKKITLFVKFISMNLLLLLLTVLLFQTCSDDNSPTE</sequence>
<accession>A0A3B1BS26</accession>
<dbReference type="AlphaFoldDB" id="A0A3B1BS26"/>
<protein>
    <submittedName>
        <fullName evidence="1">Uncharacterized protein</fullName>
    </submittedName>
</protein>
<dbReference type="EMBL" id="UOGD01000185">
    <property type="protein sequence ID" value="VAX21116.1"/>
    <property type="molecule type" value="Genomic_DNA"/>
</dbReference>
<reference evidence="1" key="1">
    <citation type="submission" date="2018-06" db="EMBL/GenBank/DDBJ databases">
        <authorList>
            <person name="Zhirakovskaya E."/>
        </authorList>
    </citation>
    <scope>NUCLEOTIDE SEQUENCE</scope>
</reference>
<evidence type="ECO:0000313" key="1">
    <source>
        <dbReference type="EMBL" id="VAX21116.1"/>
    </source>
</evidence>
<name>A0A3B1BS26_9ZZZZ</name>
<proteinExistence type="predicted"/>
<gene>
    <name evidence="1" type="ORF">MNBD_IGNAVI01-3090</name>
</gene>
<feature type="non-terminal residue" evidence="1">
    <location>
        <position position="37"/>
    </location>
</feature>
<organism evidence="1">
    <name type="scientific">hydrothermal vent metagenome</name>
    <dbReference type="NCBI Taxonomy" id="652676"/>
    <lineage>
        <taxon>unclassified sequences</taxon>
        <taxon>metagenomes</taxon>
        <taxon>ecological metagenomes</taxon>
    </lineage>
</organism>